<keyword evidence="7 11" id="KW-0472">Membrane</keyword>
<dbReference type="GO" id="GO:0008270">
    <property type="term" value="F:zinc ion binding"/>
    <property type="evidence" value="ECO:0007669"/>
    <property type="project" value="UniProtKB-KW"/>
</dbReference>
<comment type="subcellular location">
    <subcellularLocation>
        <location evidence="1">Membrane</location>
    </subcellularLocation>
</comment>
<feature type="transmembrane region" description="Helical" evidence="11">
    <location>
        <begin position="96"/>
        <end position="122"/>
    </location>
</feature>
<keyword evidence="4 9" id="KW-0863">Zinc-finger</keyword>
<evidence type="ECO:0000256" key="4">
    <source>
        <dbReference type="ARBA" id="ARBA00022771"/>
    </source>
</evidence>
<keyword evidence="3" id="KW-0479">Metal-binding</keyword>
<evidence type="ECO:0000313" key="15">
    <source>
        <dbReference type="Proteomes" id="UP001642360"/>
    </source>
</evidence>
<comment type="caution">
    <text evidence="14">The sequence shown here is derived from an EMBL/GenBank/DDBJ whole genome shotgun (WGS) entry which is preliminary data.</text>
</comment>
<dbReference type="InterPro" id="IPR001841">
    <property type="entry name" value="Znf_RING"/>
</dbReference>
<dbReference type="InterPro" id="IPR013083">
    <property type="entry name" value="Znf_RING/FYVE/PHD"/>
</dbReference>
<dbReference type="Pfam" id="PF13639">
    <property type="entry name" value="zf-RING_2"/>
    <property type="match status" value="1"/>
</dbReference>
<keyword evidence="5" id="KW-0862">Zinc</keyword>
<evidence type="ECO:0000256" key="11">
    <source>
        <dbReference type="SAM" id="Phobius"/>
    </source>
</evidence>
<dbReference type="PANTHER" id="PTHR46539:SF2">
    <property type="entry name" value="RING-H2 FINGER PROTEIN ATL43"/>
    <property type="match status" value="1"/>
</dbReference>
<gene>
    <name evidence="13" type="ORF">ILEXP_LOCUS11569</name>
    <name evidence="14" type="ORF">ILEXP_LOCUS27372</name>
</gene>
<keyword evidence="15" id="KW-1185">Reference proteome</keyword>
<keyword evidence="2 11" id="KW-0812">Transmembrane</keyword>
<dbReference type="AlphaFoldDB" id="A0ABC8SND8"/>
<keyword evidence="6 11" id="KW-1133">Transmembrane helix</keyword>
<comment type="similarity">
    <text evidence="8">Belongs to the RING-type zinc finger family. ATL subfamily.</text>
</comment>
<name>A0ABC8SND8_9AQUA</name>
<dbReference type="SUPFAM" id="SSF57850">
    <property type="entry name" value="RING/U-box"/>
    <property type="match status" value="1"/>
</dbReference>
<evidence type="ECO:0000256" key="3">
    <source>
        <dbReference type="ARBA" id="ARBA00022723"/>
    </source>
</evidence>
<reference evidence="14 15" key="1">
    <citation type="submission" date="2024-02" db="EMBL/GenBank/DDBJ databases">
        <authorList>
            <person name="Vignale AGUSTIN F."/>
            <person name="Sosa J E."/>
            <person name="Modenutti C."/>
        </authorList>
    </citation>
    <scope>NUCLEOTIDE SEQUENCE [LARGE SCALE GENOMIC DNA]</scope>
</reference>
<feature type="compositionally biased region" description="Low complexity" evidence="10">
    <location>
        <begin position="11"/>
        <end position="25"/>
    </location>
</feature>
<proteinExistence type="inferred from homology"/>
<feature type="region of interest" description="Disordered" evidence="10">
    <location>
        <begin position="1"/>
        <end position="44"/>
    </location>
</feature>
<evidence type="ECO:0000313" key="14">
    <source>
        <dbReference type="EMBL" id="CAK9158707.1"/>
    </source>
</evidence>
<evidence type="ECO:0000256" key="2">
    <source>
        <dbReference type="ARBA" id="ARBA00022692"/>
    </source>
</evidence>
<evidence type="ECO:0000256" key="8">
    <source>
        <dbReference type="ARBA" id="ARBA00024209"/>
    </source>
</evidence>
<dbReference type="SMART" id="SM00184">
    <property type="entry name" value="RING"/>
    <property type="match status" value="1"/>
</dbReference>
<feature type="domain" description="RING-type" evidence="12">
    <location>
        <begin position="164"/>
        <end position="206"/>
    </location>
</feature>
<sequence length="222" mass="24799">MPRLPPPNNYTSPPTRATTTSPTNSFLAHVPSDPSTSHPTKRPPYIFPQLSQKPNHAPWCALHPILYYSFQFPSDPVGCLSVDQCEITTNKMLVSVLLALFLPCAGMGLVFLVYICILWYAARNYNISDFRLPENPAKEKGLSTSELEKLPKMTGKDLVMFTECAVCLDEIESDQPTRLIPSCNHGYHLQCADTWLSKNPVCPVCRVKLDPQLFDSPESNPC</sequence>
<accession>A0ABC8SND8</accession>
<evidence type="ECO:0000256" key="5">
    <source>
        <dbReference type="ARBA" id="ARBA00022833"/>
    </source>
</evidence>
<evidence type="ECO:0000256" key="1">
    <source>
        <dbReference type="ARBA" id="ARBA00004370"/>
    </source>
</evidence>
<dbReference type="PROSITE" id="PS50089">
    <property type="entry name" value="ZF_RING_2"/>
    <property type="match status" value="1"/>
</dbReference>
<protein>
    <recommendedName>
        <fullName evidence="12">RING-type domain-containing protein</fullName>
    </recommendedName>
</protein>
<evidence type="ECO:0000256" key="10">
    <source>
        <dbReference type="SAM" id="MobiDB-lite"/>
    </source>
</evidence>
<evidence type="ECO:0000256" key="9">
    <source>
        <dbReference type="PROSITE-ProRule" id="PRU00175"/>
    </source>
</evidence>
<evidence type="ECO:0000259" key="12">
    <source>
        <dbReference type="PROSITE" id="PS50089"/>
    </source>
</evidence>
<dbReference type="Proteomes" id="UP001642360">
    <property type="component" value="Unassembled WGS sequence"/>
</dbReference>
<dbReference type="EMBL" id="CAUOFW020001342">
    <property type="protein sequence ID" value="CAK9143830.1"/>
    <property type="molecule type" value="Genomic_DNA"/>
</dbReference>
<dbReference type="GO" id="GO:0016020">
    <property type="term" value="C:membrane"/>
    <property type="evidence" value="ECO:0007669"/>
    <property type="project" value="UniProtKB-SubCell"/>
</dbReference>
<organism evidence="14 15">
    <name type="scientific">Ilex paraguariensis</name>
    <name type="common">yerba mate</name>
    <dbReference type="NCBI Taxonomy" id="185542"/>
    <lineage>
        <taxon>Eukaryota</taxon>
        <taxon>Viridiplantae</taxon>
        <taxon>Streptophyta</taxon>
        <taxon>Embryophyta</taxon>
        <taxon>Tracheophyta</taxon>
        <taxon>Spermatophyta</taxon>
        <taxon>Magnoliopsida</taxon>
        <taxon>eudicotyledons</taxon>
        <taxon>Gunneridae</taxon>
        <taxon>Pentapetalae</taxon>
        <taxon>asterids</taxon>
        <taxon>campanulids</taxon>
        <taxon>Aquifoliales</taxon>
        <taxon>Aquifoliaceae</taxon>
        <taxon>Ilex</taxon>
    </lineage>
</organism>
<dbReference type="EMBL" id="CAUOFW020003230">
    <property type="protein sequence ID" value="CAK9158707.1"/>
    <property type="molecule type" value="Genomic_DNA"/>
</dbReference>
<dbReference type="PANTHER" id="PTHR46539">
    <property type="entry name" value="E3 UBIQUITIN-PROTEIN LIGASE ATL42"/>
    <property type="match status" value="1"/>
</dbReference>
<evidence type="ECO:0000256" key="7">
    <source>
        <dbReference type="ARBA" id="ARBA00023136"/>
    </source>
</evidence>
<dbReference type="Gene3D" id="3.30.40.10">
    <property type="entry name" value="Zinc/RING finger domain, C3HC4 (zinc finger)"/>
    <property type="match status" value="1"/>
</dbReference>
<evidence type="ECO:0000256" key="6">
    <source>
        <dbReference type="ARBA" id="ARBA00022989"/>
    </source>
</evidence>
<evidence type="ECO:0000313" key="13">
    <source>
        <dbReference type="EMBL" id="CAK9143830.1"/>
    </source>
</evidence>